<dbReference type="GO" id="GO:0019478">
    <property type="term" value="P:D-amino acid catabolic process"/>
    <property type="evidence" value="ECO:0007669"/>
    <property type="project" value="TreeGrafter"/>
</dbReference>
<evidence type="ECO:0000256" key="4">
    <source>
        <dbReference type="ARBA" id="ARBA00022827"/>
    </source>
</evidence>
<keyword evidence="4 6" id="KW-0274">FAD</keyword>
<gene>
    <name evidence="8" type="ORF">UA08_02480</name>
</gene>
<feature type="domain" description="FAD dependent oxidoreductase" evidence="7">
    <location>
        <begin position="8"/>
        <end position="349"/>
    </location>
</feature>
<dbReference type="PIRSF" id="PIRSF000189">
    <property type="entry name" value="D-aa_oxidase"/>
    <property type="match status" value="1"/>
</dbReference>
<feature type="binding site" evidence="6">
    <location>
        <position position="334"/>
    </location>
    <ligand>
        <name>D-dopa</name>
        <dbReference type="ChEBI" id="CHEBI:149689"/>
    </ligand>
</feature>
<evidence type="ECO:0000256" key="5">
    <source>
        <dbReference type="ARBA" id="ARBA00023002"/>
    </source>
</evidence>
<sequence length="371" mass="41209">MPADSVNVIVLGAGVSGLTTAHSLLSHYSVSPQNAIKKLNITIVAKHLPGDINQTEYCSPQAGANWRSFQPELNQHAKWDKVAFERFLEIARESPESGVKRFPMRLVFGDDDERRQRDQLWFADLAGGIVDVPKHELPEGTWGVDMVTFMFNPVVYCNWLYASLMKRGVKVIRRSYDHIDSLLSDFPDTAAVFNCTGLGARHLGGVEDGKVHPTKGQTILLSEPKVPLERMYIWTQPSVMGPNEFSHVFPRPLGGGVIIGGVALHNDWDESFDVSRVDRIKQRACQLAPELGKPEDLQIVRHNVGLRPSRDGGPRVEIEEHNGKFLIHNYGVGGSGYQSSWGMAEHAVALFAQKVGLSIQQAKLYSVTYND</sequence>
<dbReference type="STRING" id="1441469.A0A225ARX4"/>
<dbReference type="Pfam" id="PF01266">
    <property type="entry name" value="DAO"/>
    <property type="match status" value="1"/>
</dbReference>
<dbReference type="SUPFAM" id="SSF54373">
    <property type="entry name" value="FAD-linked reductases, C-terminal domain"/>
    <property type="match status" value="1"/>
</dbReference>
<dbReference type="GO" id="GO:0003884">
    <property type="term" value="F:D-amino-acid oxidase activity"/>
    <property type="evidence" value="ECO:0007669"/>
    <property type="project" value="InterPro"/>
</dbReference>
<evidence type="ECO:0000256" key="6">
    <source>
        <dbReference type="PIRSR" id="PIRSR000189-1"/>
    </source>
</evidence>
<dbReference type="OrthoDB" id="2015447at2759"/>
<name>A0A225ARX4_TALAT</name>
<feature type="binding site" evidence="6">
    <location>
        <position position="196"/>
    </location>
    <ligand>
        <name>FAD</name>
        <dbReference type="ChEBI" id="CHEBI:57692"/>
    </ligand>
</feature>
<evidence type="ECO:0000256" key="3">
    <source>
        <dbReference type="ARBA" id="ARBA00022630"/>
    </source>
</evidence>
<dbReference type="AlphaFoldDB" id="A0A225ARX4"/>
<comment type="similarity">
    <text evidence="2">Belongs to the DAMOX/DASOX family.</text>
</comment>
<proteinExistence type="inferred from homology"/>
<dbReference type="GO" id="GO:0071949">
    <property type="term" value="F:FAD binding"/>
    <property type="evidence" value="ECO:0007669"/>
    <property type="project" value="InterPro"/>
</dbReference>
<reference evidence="8 9" key="1">
    <citation type="submission" date="2015-06" db="EMBL/GenBank/DDBJ databases">
        <title>Talaromyces atroroseus IBT 11181 draft genome.</title>
        <authorList>
            <person name="Rasmussen K.B."/>
            <person name="Rasmussen S."/>
            <person name="Petersen B."/>
            <person name="Sicheritz-Ponten T."/>
            <person name="Mortensen U.H."/>
            <person name="Thrane U."/>
        </authorList>
    </citation>
    <scope>NUCLEOTIDE SEQUENCE [LARGE SCALE GENOMIC DNA]</scope>
    <source>
        <strain evidence="8 9">IBT 11181</strain>
    </source>
</reference>
<evidence type="ECO:0000313" key="9">
    <source>
        <dbReference type="Proteomes" id="UP000214365"/>
    </source>
</evidence>
<dbReference type="PANTHER" id="PTHR11530">
    <property type="entry name" value="D-AMINO ACID OXIDASE"/>
    <property type="match status" value="1"/>
</dbReference>
<dbReference type="InterPro" id="IPR023209">
    <property type="entry name" value="DAO"/>
</dbReference>
<keyword evidence="5" id="KW-0560">Oxidoreductase</keyword>
<dbReference type="EMBL" id="LFMY01000003">
    <property type="protein sequence ID" value="OKL62253.1"/>
    <property type="molecule type" value="Genomic_DNA"/>
</dbReference>
<dbReference type="InterPro" id="IPR006076">
    <property type="entry name" value="FAD-dep_OxRdtase"/>
</dbReference>
<accession>A0A225ARX4</accession>
<evidence type="ECO:0000256" key="2">
    <source>
        <dbReference type="ARBA" id="ARBA00006730"/>
    </source>
</evidence>
<dbReference type="Gene3D" id="3.40.50.720">
    <property type="entry name" value="NAD(P)-binding Rossmann-like Domain"/>
    <property type="match status" value="1"/>
</dbReference>
<organism evidence="8 9">
    <name type="scientific">Talaromyces atroroseus</name>
    <dbReference type="NCBI Taxonomy" id="1441469"/>
    <lineage>
        <taxon>Eukaryota</taxon>
        <taxon>Fungi</taxon>
        <taxon>Dikarya</taxon>
        <taxon>Ascomycota</taxon>
        <taxon>Pezizomycotina</taxon>
        <taxon>Eurotiomycetes</taxon>
        <taxon>Eurotiomycetidae</taxon>
        <taxon>Eurotiales</taxon>
        <taxon>Trichocomaceae</taxon>
        <taxon>Talaromyces</taxon>
        <taxon>Talaromyces sect. Trachyspermi</taxon>
    </lineage>
</organism>
<evidence type="ECO:0000313" key="8">
    <source>
        <dbReference type="EMBL" id="OKL62253.1"/>
    </source>
</evidence>
<dbReference type="SUPFAM" id="SSF51971">
    <property type="entry name" value="Nucleotide-binding domain"/>
    <property type="match status" value="1"/>
</dbReference>
<dbReference type="GO" id="GO:0005737">
    <property type="term" value="C:cytoplasm"/>
    <property type="evidence" value="ECO:0007669"/>
    <property type="project" value="TreeGrafter"/>
</dbReference>
<feature type="binding site" evidence="6">
    <location>
        <position position="307"/>
    </location>
    <ligand>
        <name>D-dopa</name>
        <dbReference type="ChEBI" id="CHEBI:149689"/>
    </ligand>
</feature>
<dbReference type="PROSITE" id="PS00677">
    <property type="entry name" value="DAO"/>
    <property type="match status" value="1"/>
</dbReference>
<comment type="caution">
    <text evidence="8">The sequence shown here is derived from an EMBL/GenBank/DDBJ whole genome shotgun (WGS) entry which is preliminary data.</text>
</comment>
<protein>
    <recommendedName>
        <fullName evidence="7">FAD dependent oxidoreductase domain-containing protein</fullName>
    </recommendedName>
</protein>
<keyword evidence="3" id="KW-0285">Flavoprotein</keyword>
<keyword evidence="9" id="KW-1185">Reference proteome</keyword>
<dbReference type="InterPro" id="IPR006181">
    <property type="entry name" value="D-amino_acid_oxidase_CS"/>
</dbReference>
<dbReference type="Proteomes" id="UP000214365">
    <property type="component" value="Unassembled WGS sequence"/>
</dbReference>
<dbReference type="Gene3D" id="3.30.9.10">
    <property type="entry name" value="D-Amino Acid Oxidase, subunit A, domain 2"/>
    <property type="match status" value="1"/>
</dbReference>
<dbReference type="GeneID" id="31002235"/>
<evidence type="ECO:0000256" key="1">
    <source>
        <dbReference type="ARBA" id="ARBA00001974"/>
    </source>
</evidence>
<dbReference type="RefSeq" id="XP_020122374.1">
    <property type="nucleotide sequence ID" value="XM_020264527.1"/>
</dbReference>
<comment type="cofactor">
    <cofactor evidence="1 6">
        <name>FAD</name>
        <dbReference type="ChEBI" id="CHEBI:57692"/>
    </cofactor>
</comment>
<evidence type="ECO:0000259" key="7">
    <source>
        <dbReference type="Pfam" id="PF01266"/>
    </source>
</evidence>
<dbReference type="PANTHER" id="PTHR11530:SF16">
    <property type="entry name" value="D-AMINO ACID OXIDASE (AFU_ORTHOLOGUE AFUA_5G11290)"/>
    <property type="match status" value="1"/>
</dbReference>